<dbReference type="OrthoDB" id="597270at2"/>
<name>A0A1M5UAA1_9FLAO</name>
<dbReference type="Pfam" id="PF00535">
    <property type="entry name" value="Glycos_transf_2"/>
    <property type="match status" value="1"/>
</dbReference>
<dbReference type="CDD" id="cd00761">
    <property type="entry name" value="Glyco_tranf_GTA_type"/>
    <property type="match status" value="1"/>
</dbReference>
<feature type="domain" description="Glycosyltransferase 2-like" evidence="1">
    <location>
        <begin position="8"/>
        <end position="139"/>
    </location>
</feature>
<evidence type="ECO:0000313" key="3">
    <source>
        <dbReference type="Proteomes" id="UP000184109"/>
    </source>
</evidence>
<sequence>MIKEPLVSIIIPTYNRAHLIEKTLDSIIVQTYTNWECIVVDDGSTDDTDKILMGYCKKDERIQYHHRPNDRVKGANACRNYGFELSKGEYVNWFDSDDLMVNKKLEVQVDRLLNTECQFTVCQTIVFKDSINNKLGLRNKKVHSADFFNDFITNEIKFLTQSPMFKKEFILSRSLKYDESLSRSQERDFFVKVLALVNNYDFIDEVLVFFRLNENSISHGKITEDKVYSSFKVDFNIVKVHHKLLKQKTILLLKKKLINEYYNALSLKYYNIGKKILYKLLSKHNVIKFSAIDKIMFISAFFFFRIFKKGYFLLPKNIK</sequence>
<dbReference type="EMBL" id="FQXQ01000002">
    <property type="protein sequence ID" value="SHH59776.1"/>
    <property type="molecule type" value="Genomic_DNA"/>
</dbReference>
<proteinExistence type="predicted"/>
<dbReference type="PANTHER" id="PTHR22916">
    <property type="entry name" value="GLYCOSYLTRANSFERASE"/>
    <property type="match status" value="1"/>
</dbReference>
<protein>
    <submittedName>
        <fullName evidence="2">Glycosyltransferase involved in cell wall bisynthesis</fullName>
    </submittedName>
</protein>
<dbReference type="Gene3D" id="3.90.550.10">
    <property type="entry name" value="Spore Coat Polysaccharide Biosynthesis Protein SpsA, Chain A"/>
    <property type="match status" value="1"/>
</dbReference>
<dbReference type="InterPro" id="IPR001173">
    <property type="entry name" value="Glyco_trans_2-like"/>
</dbReference>
<reference evidence="3" key="1">
    <citation type="submission" date="2016-11" db="EMBL/GenBank/DDBJ databases">
        <authorList>
            <person name="Varghese N."/>
            <person name="Submissions S."/>
        </authorList>
    </citation>
    <scope>NUCLEOTIDE SEQUENCE [LARGE SCALE GENOMIC DNA]</scope>
    <source>
        <strain evidence="3">DSM 100572</strain>
    </source>
</reference>
<dbReference type="AlphaFoldDB" id="A0A1M5UAA1"/>
<dbReference type="Proteomes" id="UP000184109">
    <property type="component" value="Unassembled WGS sequence"/>
</dbReference>
<dbReference type="PANTHER" id="PTHR22916:SF3">
    <property type="entry name" value="UDP-GLCNAC:BETAGAL BETA-1,3-N-ACETYLGLUCOSAMINYLTRANSFERASE-LIKE PROTEIN 1"/>
    <property type="match status" value="1"/>
</dbReference>
<dbReference type="STRING" id="1195760.SAMN05444281_1124"/>
<keyword evidence="3" id="KW-1185">Reference proteome</keyword>
<organism evidence="2 3">
    <name type="scientific">Wenyingzhuangia marina</name>
    <dbReference type="NCBI Taxonomy" id="1195760"/>
    <lineage>
        <taxon>Bacteria</taxon>
        <taxon>Pseudomonadati</taxon>
        <taxon>Bacteroidota</taxon>
        <taxon>Flavobacteriia</taxon>
        <taxon>Flavobacteriales</taxon>
        <taxon>Flavobacteriaceae</taxon>
        <taxon>Wenyingzhuangia</taxon>
    </lineage>
</organism>
<gene>
    <name evidence="2" type="ORF">SAMN05444281_1124</name>
</gene>
<dbReference type="SUPFAM" id="SSF53448">
    <property type="entry name" value="Nucleotide-diphospho-sugar transferases"/>
    <property type="match status" value="1"/>
</dbReference>
<dbReference type="GO" id="GO:0016758">
    <property type="term" value="F:hexosyltransferase activity"/>
    <property type="evidence" value="ECO:0007669"/>
    <property type="project" value="UniProtKB-ARBA"/>
</dbReference>
<accession>A0A1M5UAA1</accession>
<keyword evidence="2" id="KW-0808">Transferase</keyword>
<dbReference type="InterPro" id="IPR029044">
    <property type="entry name" value="Nucleotide-diphossugar_trans"/>
</dbReference>
<evidence type="ECO:0000313" key="2">
    <source>
        <dbReference type="EMBL" id="SHH59776.1"/>
    </source>
</evidence>
<evidence type="ECO:0000259" key="1">
    <source>
        <dbReference type="Pfam" id="PF00535"/>
    </source>
</evidence>
<dbReference type="RefSeq" id="WP_073119163.1">
    <property type="nucleotide sequence ID" value="NZ_BMEN01000002.1"/>
</dbReference>